<name>A0A1N6D6I8_9SPHN</name>
<dbReference type="EMBL" id="FSQW01000001">
    <property type="protein sequence ID" value="SIN66375.1"/>
    <property type="molecule type" value="Genomic_DNA"/>
</dbReference>
<reference evidence="2" key="1">
    <citation type="submission" date="2016-11" db="EMBL/GenBank/DDBJ databases">
        <authorList>
            <person name="Varghese N."/>
            <person name="Submissions S."/>
        </authorList>
    </citation>
    <scope>NUCLEOTIDE SEQUENCE [LARGE SCALE GENOMIC DNA]</scope>
    <source>
        <strain evidence="2">DSM 22363</strain>
    </source>
</reference>
<evidence type="ECO:0000313" key="1">
    <source>
        <dbReference type="EMBL" id="SIN66375.1"/>
    </source>
</evidence>
<gene>
    <name evidence="1" type="ORF">SAMN02745824_1611</name>
</gene>
<dbReference type="Proteomes" id="UP000185192">
    <property type="component" value="Unassembled WGS sequence"/>
</dbReference>
<protein>
    <submittedName>
        <fullName evidence="1">Uncharacterized protein</fullName>
    </submittedName>
</protein>
<evidence type="ECO:0000313" key="2">
    <source>
        <dbReference type="Proteomes" id="UP000185192"/>
    </source>
</evidence>
<accession>A0A1N6D6I8</accession>
<dbReference type="AlphaFoldDB" id="A0A1N6D6I8"/>
<dbReference type="STRING" id="1123272.SAMN02745824_1611"/>
<proteinExistence type="predicted"/>
<keyword evidence="2" id="KW-1185">Reference proteome</keyword>
<sequence length="39" mass="3783">MISNMSHNVAAAFAALVSSAVLLSASIGPAVDNAANLIA</sequence>
<organism evidence="1 2">
    <name type="scientific">Parasphingorhabdus marina DSM 22363</name>
    <dbReference type="NCBI Taxonomy" id="1123272"/>
    <lineage>
        <taxon>Bacteria</taxon>
        <taxon>Pseudomonadati</taxon>
        <taxon>Pseudomonadota</taxon>
        <taxon>Alphaproteobacteria</taxon>
        <taxon>Sphingomonadales</taxon>
        <taxon>Sphingomonadaceae</taxon>
        <taxon>Parasphingorhabdus</taxon>
    </lineage>
</organism>